<dbReference type="AlphaFoldDB" id="A0A0F6W4C0"/>
<dbReference type="KEGG" id="samy:DB32_004305"/>
<dbReference type="OrthoDB" id="5520228at2"/>
<protein>
    <submittedName>
        <fullName evidence="1">Uncharacterized protein</fullName>
    </submittedName>
</protein>
<dbReference type="RefSeq" id="WP_053234448.1">
    <property type="nucleotide sequence ID" value="NZ_CP011125.1"/>
</dbReference>
<evidence type="ECO:0000313" key="2">
    <source>
        <dbReference type="Proteomes" id="UP000034883"/>
    </source>
</evidence>
<dbReference type="Proteomes" id="UP000034883">
    <property type="component" value="Chromosome"/>
</dbReference>
<organism evidence="1 2">
    <name type="scientific">Sandaracinus amylolyticus</name>
    <dbReference type="NCBI Taxonomy" id="927083"/>
    <lineage>
        <taxon>Bacteria</taxon>
        <taxon>Pseudomonadati</taxon>
        <taxon>Myxococcota</taxon>
        <taxon>Polyangia</taxon>
        <taxon>Polyangiales</taxon>
        <taxon>Sandaracinaceae</taxon>
        <taxon>Sandaracinus</taxon>
    </lineage>
</organism>
<reference evidence="1 2" key="1">
    <citation type="submission" date="2015-03" db="EMBL/GenBank/DDBJ databases">
        <title>Genome assembly of Sandaracinus amylolyticus DSM 53668.</title>
        <authorList>
            <person name="Sharma G."/>
            <person name="Subramanian S."/>
        </authorList>
    </citation>
    <scope>NUCLEOTIDE SEQUENCE [LARGE SCALE GENOMIC DNA]</scope>
    <source>
        <strain evidence="1 2">DSM 53668</strain>
    </source>
</reference>
<sequence>MSRARLEELLARAMRADDPVAALHDAAGDPELDEPTRAALARVDPDGVRMQALLVARLRCERLVQGSDEAAHRAELDPRAFAALFRVYHREVPMHASHPSAEGRAFEAWLSRRSR</sequence>
<gene>
    <name evidence="1" type="ORF">DB32_004305</name>
</gene>
<dbReference type="STRING" id="927083.DB32_004305"/>
<evidence type="ECO:0000313" key="1">
    <source>
        <dbReference type="EMBL" id="AKF07156.1"/>
    </source>
</evidence>
<accession>A0A0F6W4C0</accession>
<dbReference type="EMBL" id="CP011125">
    <property type="protein sequence ID" value="AKF07156.1"/>
    <property type="molecule type" value="Genomic_DNA"/>
</dbReference>
<keyword evidence="2" id="KW-1185">Reference proteome</keyword>
<name>A0A0F6W4C0_9BACT</name>
<proteinExistence type="predicted"/>